<dbReference type="Proteomes" id="UP000785200">
    <property type="component" value="Unassembled WGS sequence"/>
</dbReference>
<name>A0A9P6VEF2_9HELO</name>
<keyword evidence="10" id="KW-1185">Reference proteome</keyword>
<evidence type="ECO:0000256" key="6">
    <source>
        <dbReference type="ARBA" id="ARBA00023065"/>
    </source>
</evidence>
<keyword evidence="6" id="KW-0406">Ion transport</keyword>
<organism evidence="9 10">
    <name type="scientific">Hyphodiscus hymeniophilus</name>
    <dbReference type="NCBI Taxonomy" id="353542"/>
    <lineage>
        <taxon>Eukaryota</taxon>
        <taxon>Fungi</taxon>
        <taxon>Dikarya</taxon>
        <taxon>Ascomycota</taxon>
        <taxon>Pezizomycotina</taxon>
        <taxon>Leotiomycetes</taxon>
        <taxon>Helotiales</taxon>
        <taxon>Hyphodiscaceae</taxon>
        <taxon>Hyphodiscus</taxon>
    </lineage>
</organism>
<evidence type="ECO:0000313" key="10">
    <source>
        <dbReference type="Proteomes" id="UP000785200"/>
    </source>
</evidence>
<evidence type="ECO:0000256" key="8">
    <source>
        <dbReference type="SAM" id="Phobius"/>
    </source>
</evidence>
<dbReference type="OrthoDB" id="1368at2759"/>
<evidence type="ECO:0000256" key="2">
    <source>
        <dbReference type="ARBA" id="ARBA00022448"/>
    </source>
</evidence>
<dbReference type="EMBL" id="VNKQ01000016">
    <property type="protein sequence ID" value="KAG0646345.1"/>
    <property type="molecule type" value="Genomic_DNA"/>
</dbReference>
<keyword evidence="4 8" id="KW-0812">Transmembrane</keyword>
<keyword evidence="3" id="KW-1003">Cell membrane</keyword>
<dbReference type="InterPro" id="IPR044669">
    <property type="entry name" value="YneE/VCCN1/2-like"/>
</dbReference>
<sequence>MSDEAPISEGPAPAMASATDYEFTSHNQQPMPISHNHHVQNMSRKSTLNKSDFDIHVGGAQTPMTNGHRTSKHILDLDDYFVSSTIASGSSVNWQVLLEDETDVGPRDMDRHSKLPYFMQMHGSVLPRMILPLLFIGSWATIITCISKFVHELSVNTLLLTVLGFVVGLALSFRSTTAYERYSDGRKSWATLSVQSRNLARYIWVHIDERPGELGKDDLLAKLTGMNLILAFAVALKHKLRFEPYAHYADICSLVGHLDTFAKAAYTPEVEVQKKKTPWKALGEYLGLSFAESNPRKAIKRASRPLGNLPLEILTYMSSYIEEVSSNQTLKSPIIYGQITLTDVQSSAERVLTTPLPIGYNILISQIVLLYVYLLPFQLYGALGWITIPGTIAAAYIIIGLAAIGNELENPFGNDVNDLPLDHYCAELARELDIMTSSPAVKFGDLMRDGRMGGMNKPLWPLSTSGHGVWRERNVQDIRSALRSKVVVGNGGMSEKPGSSSGTTLEA</sequence>
<feature type="transmembrane region" description="Helical" evidence="8">
    <location>
        <begin position="382"/>
        <end position="404"/>
    </location>
</feature>
<feature type="transmembrane region" description="Helical" evidence="8">
    <location>
        <begin position="358"/>
        <end position="376"/>
    </location>
</feature>
<accession>A0A9P6VEF2</accession>
<evidence type="ECO:0000313" key="9">
    <source>
        <dbReference type="EMBL" id="KAG0646345.1"/>
    </source>
</evidence>
<evidence type="ECO:0000256" key="5">
    <source>
        <dbReference type="ARBA" id="ARBA00022989"/>
    </source>
</evidence>
<comment type="caution">
    <text evidence="9">The sequence shown here is derived from an EMBL/GenBank/DDBJ whole genome shotgun (WGS) entry which is preliminary data.</text>
</comment>
<keyword evidence="2" id="KW-0813">Transport</keyword>
<keyword evidence="5 8" id="KW-1133">Transmembrane helix</keyword>
<protein>
    <submittedName>
        <fullName evidence="9">Non sense mediated decay</fullName>
    </submittedName>
</protein>
<feature type="transmembrane region" description="Helical" evidence="8">
    <location>
        <begin position="129"/>
        <end position="149"/>
    </location>
</feature>
<evidence type="ECO:0000256" key="1">
    <source>
        <dbReference type="ARBA" id="ARBA00004651"/>
    </source>
</evidence>
<dbReference type="GO" id="GO:0005886">
    <property type="term" value="C:plasma membrane"/>
    <property type="evidence" value="ECO:0007669"/>
    <property type="project" value="UniProtKB-SubCell"/>
</dbReference>
<reference evidence="9" key="1">
    <citation type="submission" date="2019-07" db="EMBL/GenBank/DDBJ databases">
        <title>Hyphodiscus hymeniophilus genome sequencing and assembly.</title>
        <authorList>
            <person name="Kramer G."/>
            <person name="Nodwell J."/>
        </authorList>
    </citation>
    <scope>NUCLEOTIDE SEQUENCE</scope>
    <source>
        <strain evidence="9">ATCC 34498</strain>
    </source>
</reference>
<dbReference type="Pfam" id="PF25539">
    <property type="entry name" value="Bestrophin_2"/>
    <property type="match status" value="1"/>
</dbReference>
<feature type="transmembrane region" description="Helical" evidence="8">
    <location>
        <begin position="155"/>
        <end position="173"/>
    </location>
</feature>
<dbReference type="PANTHER" id="PTHR33281">
    <property type="entry name" value="UPF0187 PROTEIN YNEE"/>
    <property type="match status" value="1"/>
</dbReference>
<dbReference type="GO" id="GO:0005254">
    <property type="term" value="F:chloride channel activity"/>
    <property type="evidence" value="ECO:0007669"/>
    <property type="project" value="InterPro"/>
</dbReference>
<evidence type="ECO:0000256" key="7">
    <source>
        <dbReference type="ARBA" id="ARBA00023136"/>
    </source>
</evidence>
<evidence type="ECO:0000256" key="3">
    <source>
        <dbReference type="ARBA" id="ARBA00022475"/>
    </source>
</evidence>
<comment type="subcellular location">
    <subcellularLocation>
        <location evidence="1">Cell membrane</location>
        <topology evidence="1">Multi-pass membrane protein</topology>
    </subcellularLocation>
</comment>
<proteinExistence type="predicted"/>
<evidence type="ECO:0000256" key="4">
    <source>
        <dbReference type="ARBA" id="ARBA00022692"/>
    </source>
</evidence>
<gene>
    <name evidence="9" type="ORF">D0Z07_8139</name>
</gene>
<dbReference type="AlphaFoldDB" id="A0A9P6VEF2"/>
<dbReference type="PANTHER" id="PTHR33281:SF19">
    <property type="entry name" value="VOLTAGE-DEPENDENT ANION CHANNEL-FORMING PROTEIN YNEE"/>
    <property type="match status" value="1"/>
</dbReference>
<keyword evidence="7 8" id="KW-0472">Membrane</keyword>